<dbReference type="AlphaFoldDB" id="A0A844GHK6"/>
<feature type="transmembrane region" description="Helical" evidence="7">
    <location>
        <begin position="91"/>
        <end position="111"/>
    </location>
</feature>
<keyword evidence="4 7" id="KW-0812">Transmembrane</keyword>
<dbReference type="Proteomes" id="UP000446658">
    <property type="component" value="Unassembled WGS sequence"/>
</dbReference>
<evidence type="ECO:0000313" key="9">
    <source>
        <dbReference type="Proteomes" id="UP000446658"/>
    </source>
</evidence>
<keyword evidence="5 7" id="KW-1133">Transmembrane helix</keyword>
<comment type="caution">
    <text evidence="8">The sequence shown here is derived from an EMBL/GenBank/DDBJ whole genome shotgun (WGS) entry which is preliminary data.</text>
</comment>
<organism evidence="8 9">
    <name type="scientific">Paludibacterium denitrificans</name>
    <dbReference type="NCBI Taxonomy" id="2675226"/>
    <lineage>
        <taxon>Bacteria</taxon>
        <taxon>Pseudomonadati</taxon>
        <taxon>Pseudomonadota</taxon>
        <taxon>Betaproteobacteria</taxon>
        <taxon>Neisseriales</taxon>
        <taxon>Chromobacteriaceae</taxon>
        <taxon>Paludibacterium</taxon>
    </lineage>
</organism>
<feature type="transmembrane region" description="Helical" evidence="7">
    <location>
        <begin position="35"/>
        <end position="53"/>
    </location>
</feature>
<dbReference type="GO" id="GO:0005886">
    <property type="term" value="C:plasma membrane"/>
    <property type="evidence" value="ECO:0007669"/>
    <property type="project" value="UniProtKB-SubCell"/>
</dbReference>
<evidence type="ECO:0000256" key="1">
    <source>
        <dbReference type="ARBA" id="ARBA00004651"/>
    </source>
</evidence>
<evidence type="ECO:0000313" key="8">
    <source>
        <dbReference type="EMBL" id="MTD34144.1"/>
    </source>
</evidence>
<feature type="transmembrane region" description="Helical" evidence="7">
    <location>
        <begin position="226"/>
        <end position="244"/>
    </location>
</feature>
<reference evidence="8 9" key="1">
    <citation type="submission" date="2019-11" db="EMBL/GenBank/DDBJ databases">
        <title>Draft genome sequence of Paludibacterium sp. dN18-1.</title>
        <authorList>
            <person name="Im W.-T."/>
        </authorList>
    </citation>
    <scope>NUCLEOTIDE SEQUENCE [LARGE SCALE GENOMIC DNA]</scope>
    <source>
        <strain evidence="9">dN 18-1</strain>
    </source>
</reference>
<evidence type="ECO:0000256" key="2">
    <source>
        <dbReference type="ARBA" id="ARBA00007977"/>
    </source>
</evidence>
<dbReference type="RefSeq" id="WP_230371329.1">
    <property type="nucleotide sequence ID" value="NZ_WLYX01000001.1"/>
</dbReference>
<evidence type="ECO:0000256" key="7">
    <source>
        <dbReference type="SAM" id="Phobius"/>
    </source>
</evidence>
<dbReference type="Pfam" id="PF03601">
    <property type="entry name" value="Cons_hypoth698"/>
    <property type="match status" value="1"/>
</dbReference>
<comment type="similarity">
    <text evidence="2">Belongs to the UPF0324 family.</text>
</comment>
<feature type="transmembrane region" description="Helical" evidence="7">
    <location>
        <begin position="154"/>
        <end position="172"/>
    </location>
</feature>
<evidence type="ECO:0000256" key="6">
    <source>
        <dbReference type="ARBA" id="ARBA00023136"/>
    </source>
</evidence>
<sequence length="347" mass="36991">MRKFVEIVPGILLAGALAGAGIGLAATPIMQQWGLSALILAILLGMLIGNTLYPRMAMVCHGGVSLSKQTLLRAGIILYGFRLTFQDIGQVGWSAVLIDALVLSSTFALAFQVGRKWLKLDEQTVILVGAGSSICGAAAVLATEPVLKARTEHVSVAVATVVVFGTVSMFLYPLGFHLLQLLGLPLPGMQRYGIFAGSTIHEVAQVVAAARAISEQAANTAVITKMIRVIMLAPFLLWLSAWLARRRPQHTSQRSAITVPWFALWFLLMTGVNSLHLLPVTLTQNLLMLDNMLLATAMAALGLTTQVSAIRAAGPKPLWLATILFGWLLLGGSLINALIGQALTHFA</sequence>
<evidence type="ECO:0000256" key="5">
    <source>
        <dbReference type="ARBA" id="ARBA00022989"/>
    </source>
</evidence>
<dbReference type="EMBL" id="WLYX01000001">
    <property type="protein sequence ID" value="MTD34144.1"/>
    <property type="molecule type" value="Genomic_DNA"/>
</dbReference>
<keyword evidence="9" id="KW-1185">Reference proteome</keyword>
<keyword evidence="3" id="KW-1003">Cell membrane</keyword>
<accession>A0A844GHK6</accession>
<comment type="subcellular location">
    <subcellularLocation>
        <location evidence="1">Cell membrane</location>
        <topology evidence="1">Multi-pass membrane protein</topology>
    </subcellularLocation>
</comment>
<keyword evidence="6 7" id="KW-0472">Membrane</keyword>
<protein>
    <submittedName>
        <fullName evidence="8">YeiH family putative sulfate export transporter</fullName>
    </submittedName>
</protein>
<evidence type="ECO:0000256" key="4">
    <source>
        <dbReference type="ARBA" id="ARBA00022692"/>
    </source>
</evidence>
<dbReference type="PANTHER" id="PTHR30106:SF2">
    <property type="entry name" value="UPF0324 INNER MEMBRANE PROTEIN YEIH"/>
    <property type="match status" value="1"/>
</dbReference>
<feature type="transmembrane region" description="Helical" evidence="7">
    <location>
        <begin position="123"/>
        <end position="142"/>
    </location>
</feature>
<dbReference type="NCBIfam" id="TIGR00698">
    <property type="entry name" value="YeiH family putative sulfate export transporter"/>
    <property type="match status" value="1"/>
</dbReference>
<name>A0A844GHK6_9NEIS</name>
<feature type="transmembrane region" description="Helical" evidence="7">
    <location>
        <begin position="256"/>
        <end position="280"/>
    </location>
</feature>
<gene>
    <name evidence="8" type="ORF">GKE73_17205</name>
</gene>
<dbReference type="PANTHER" id="PTHR30106">
    <property type="entry name" value="INNER MEMBRANE PROTEIN YEIH-RELATED"/>
    <property type="match status" value="1"/>
</dbReference>
<evidence type="ECO:0000256" key="3">
    <source>
        <dbReference type="ARBA" id="ARBA00022475"/>
    </source>
</evidence>
<dbReference type="InterPro" id="IPR004630">
    <property type="entry name" value="UPF0324_YeiH-like"/>
</dbReference>
<proteinExistence type="inferred from homology"/>
<dbReference type="InterPro" id="IPR018383">
    <property type="entry name" value="UPF0324_pro"/>
</dbReference>
<feature type="transmembrane region" description="Helical" evidence="7">
    <location>
        <begin position="292"/>
        <end position="312"/>
    </location>
</feature>
<feature type="transmembrane region" description="Helical" evidence="7">
    <location>
        <begin position="318"/>
        <end position="339"/>
    </location>
</feature>